<feature type="region of interest" description="Disordered" evidence="1">
    <location>
        <begin position="15"/>
        <end position="42"/>
    </location>
</feature>
<proteinExistence type="predicted"/>
<evidence type="ECO:0000256" key="1">
    <source>
        <dbReference type="SAM" id="MobiDB-lite"/>
    </source>
</evidence>
<protein>
    <submittedName>
        <fullName evidence="2">Uncharacterized protein</fullName>
    </submittedName>
</protein>
<feature type="non-terminal residue" evidence="2">
    <location>
        <position position="94"/>
    </location>
</feature>
<dbReference type="AlphaFoldDB" id="A0A166LN04"/>
<dbReference type="Proteomes" id="UP000076532">
    <property type="component" value="Unassembled WGS sequence"/>
</dbReference>
<keyword evidence="3" id="KW-1185">Reference proteome</keyword>
<accession>A0A166LN04</accession>
<reference evidence="2 3" key="1">
    <citation type="journal article" date="2016" name="Mol. Biol. Evol.">
        <title>Comparative Genomics of Early-Diverging Mushroom-Forming Fungi Provides Insights into the Origins of Lignocellulose Decay Capabilities.</title>
        <authorList>
            <person name="Nagy L.G."/>
            <person name="Riley R."/>
            <person name="Tritt A."/>
            <person name="Adam C."/>
            <person name="Daum C."/>
            <person name="Floudas D."/>
            <person name="Sun H."/>
            <person name="Yadav J.S."/>
            <person name="Pangilinan J."/>
            <person name="Larsson K.H."/>
            <person name="Matsuura K."/>
            <person name="Barry K."/>
            <person name="Labutti K."/>
            <person name="Kuo R."/>
            <person name="Ohm R.A."/>
            <person name="Bhattacharya S.S."/>
            <person name="Shirouzu T."/>
            <person name="Yoshinaga Y."/>
            <person name="Martin F.M."/>
            <person name="Grigoriev I.V."/>
            <person name="Hibbett D.S."/>
        </authorList>
    </citation>
    <scope>NUCLEOTIDE SEQUENCE [LARGE SCALE GENOMIC DNA]</scope>
    <source>
        <strain evidence="2 3">CBS 109695</strain>
    </source>
</reference>
<dbReference type="EMBL" id="KV417534">
    <property type="protein sequence ID" value="KZP23135.1"/>
    <property type="molecule type" value="Genomic_DNA"/>
</dbReference>
<sequence>MSLSVSISRLASRRLWVPSPSPPSSGPSSYSLRRRGPGHIAPPPFIFSRERGFDSARSSHIPPPPPSFRALTPAAFAFGIIPRWPCMSFSSLGV</sequence>
<gene>
    <name evidence="2" type="ORF">FIBSPDRAFT_858675</name>
</gene>
<evidence type="ECO:0000313" key="3">
    <source>
        <dbReference type="Proteomes" id="UP000076532"/>
    </source>
</evidence>
<evidence type="ECO:0000313" key="2">
    <source>
        <dbReference type="EMBL" id="KZP23135.1"/>
    </source>
</evidence>
<name>A0A166LN04_9AGAM</name>
<organism evidence="2 3">
    <name type="scientific">Athelia psychrophila</name>
    <dbReference type="NCBI Taxonomy" id="1759441"/>
    <lineage>
        <taxon>Eukaryota</taxon>
        <taxon>Fungi</taxon>
        <taxon>Dikarya</taxon>
        <taxon>Basidiomycota</taxon>
        <taxon>Agaricomycotina</taxon>
        <taxon>Agaricomycetes</taxon>
        <taxon>Agaricomycetidae</taxon>
        <taxon>Atheliales</taxon>
        <taxon>Atheliaceae</taxon>
        <taxon>Athelia</taxon>
    </lineage>
</organism>